<dbReference type="InterPro" id="IPR018626">
    <property type="entry name" value="LCHN/Anr2"/>
</dbReference>
<feature type="compositionally biased region" description="Low complexity" evidence="1">
    <location>
        <begin position="165"/>
        <end position="178"/>
    </location>
</feature>
<feature type="region of interest" description="Disordered" evidence="1">
    <location>
        <begin position="551"/>
        <end position="649"/>
    </location>
</feature>
<feature type="region of interest" description="Disordered" evidence="1">
    <location>
        <begin position="156"/>
        <end position="184"/>
    </location>
</feature>
<feature type="compositionally biased region" description="Basic and acidic residues" evidence="1">
    <location>
        <begin position="415"/>
        <end position="425"/>
    </location>
</feature>
<feature type="compositionally biased region" description="Low complexity" evidence="1">
    <location>
        <begin position="436"/>
        <end position="448"/>
    </location>
</feature>
<dbReference type="InterPro" id="IPR028115">
    <property type="entry name" value="DUF4484"/>
</dbReference>
<evidence type="ECO:0000313" key="3">
    <source>
        <dbReference type="EMBL" id="KAF7513899.1"/>
    </source>
</evidence>
<dbReference type="PANTHER" id="PTHR28153:SF1">
    <property type="entry name" value="DUF4484 DOMAIN-CONTAINING PROTEIN"/>
    <property type="match status" value="1"/>
</dbReference>
<sequence>MARSRHRSRSRSRSRQAQGRDGVLPSIAALFVVKFDPRQGYKLVWSKSIPDVQLEGVVDFKSLPSGLHNVKEDLVYFIHDSYAGISAFVNVPRDKSQRSAEMLAVGALVPLTYGRLGKSWRHAEGLQKLAKEHISNVDRLHMLEEYWEKNRLQEGHNAEEAVDESSTPIPKPSSKSSPRLNGYRRPRAISDATAMMTSRQTLSPHHPAISLPRLINDIGPLIFPLYRAALLRKRILMVGEPPVEPNCNFVYDISIISSVPASLLPLLPVDSIPALSLRPLFNVGITDIPILENSPQHQSSTNTKPTSDFSPSWIACTTDDVLATKPQLYDILIDLPPSSQSSPTIHPTPSSPPPAFKKNTPYPKIYPSSPLLSRLVPKHGIKATRRDLRRYLTLRSNLRNLPSAKPPAPAPKIPPEQRDRTAPRVEDDEDIEVQDSMTSDSSLFSTSSRTSVIESTPWALIAYTSFIWWASAGEQKRGLGEDDEQQVSEDEQDRALLLSGHDEAEAEEGQGQEEEERCGGLSKETAIVGYFHRLTGLIFTTVSDAISRVDGEGVRRGGGDYTKYADDSENESVGRGQSREEAVQGLGLMSPSDDRADIAAGKDAGGREEGEDADTAVTIPSNGEGEDEPLLSQASSSKTPSLSSSLDEERPTALVEITSEDMAQMGLDVWSSADRSFVEELVLLWWGREAVVRGGRVECCGVRVL</sequence>
<proteinExistence type="predicted"/>
<dbReference type="Pfam" id="PF14831">
    <property type="entry name" value="DUF4484"/>
    <property type="match status" value="1"/>
</dbReference>
<evidence type="ECO:0000259" key="2">
    <source>
        <dbReference type="Pfam" id="PF14831"/>
    </source>
</evidence>
<organism evidence="3 4">
    <name type="scientific">Endocarpon pusillum</name>
    <dbReference type="NCBI Taxonomy" id="364733"/>
    <lineage>
        <taxon>Eukaryota</taxon>
        <taxon>Fungi</taxon>
        <taxon>Dikarya</taxon>
        <taxon>Ascomycota</taxon>
        <taxon>Pezizomycotina</taxon>
        <taxon>Eurotiomycetes</taxon>
        <taxon>Chaetothyriomycetidae</taxon>
        <taxon>Verrucariales</taxon>
        <taxon>Verrucariaceae</taxon>
        <taxon>Endocarpon</taxon>
    </lineage>
</organism>
<feature type="compositionally biased region" description="Low complexity" evidence="1">
    <location>
        <begin position="630"/>
        <end position="645"/>
    </location>
</feature>
<accession>A0A8H7AT56</accession>
<protein>
    <recommendedName>
        <fullName evidence="2">DUF4484 domain-containing protein</fullName>
    </recommendedName>
</protein>
<feature type="compositionally biased region" description="Low complexity" evidence="1">
    <location>
        <begin position="339"/>
        <end position="348"/>
    </location>
</feature>
<reference evidence="3" key="1">
    <citation type="submission" date="2020-02" db="EMBL/GenBank/DDBJ databases">
        <authorList>
            <person name="Palmer J.M."/>
        </authorList>
    </citation>
    <scope>NUCLEOTIDE SEQUENCE</scope>
    <source>
        <strain evidence="3">EPUS1.4</strain>
        <tissue evidence="3">Thallus</tissue>
    </source>
</reference>
<gene>
    <name evidence="3" type="ORF">GJ744_006513</name>
</gene>
<dbReference type="InterPro" id="IPR053056">
    <property type="entry name" value="Lipid_Metab_Assoc_Protein"/>
</dbReference>
<evidence type="ECO:0000313" key="4">
    <source>
        <dbReference type="Proteomes" id="UP000606974"/>
    </source>
</evidence>
<name>A0A8H7AT56_9EURO</name>
<feature type="domain" description="DUF4484" evidence="2">
    <location>
        <begin position="453"/>
        <end position="704"/>
    </location>
</feature>
<feature type="region of interest" description="Disordered" evidence="1">
    <location>
        <begin position="339"/>
        <end position="362"/>
    </location>
</feature>
<dbReference type="AlphaFoldDB" id="A0A8H7AT56"/>
<dbReference type="GO" id="GO:0005811">
    <property type="term" value="C:lipid droplet"/>
    <property type="evidence" value="ECO:0007669"/>
    <property type="project" value="TreeGrafter"/>
</dbReference>
<comment type="caution">
    <text evidence="3">The sequence shown here is derived from an EMBL/GenBank/DDBJ whole genome shotgun (WGS) entry which is preliminary data.</text>
</comment>
<feature type="compositionally biased region" description="Pro residues" evidence="1">
    <location>
        <begin position="404"/>
        <end position="414"/>
    </location>
</feature>
<feature type="region of interest" description="Disordered" evidence="1">
    <location>
        <begin position="1"/>
        <end position="20"/>
    </location>
</feature>
<feature type="region of interest" description="Disordered" evidence="1">
    <location>
        <begin position="396"/>
        <end position="448"/>
    </location>
</feature>
<dbReference type="OrthoDB" id="2152680at2759"/>
<dbReference type="Pfam" id="PF09804">
    <property type="entry name" value="DENND11"/>
    <property type="match status" value="1"/>
</dbReference>
<keyword evidence="4" id="KW-1185">Reference proteome</keyword>
<feature type="compositionally biased region" description="Basic residues" evidence="1">
    <location>
        <begin position="1"/>
        <end position="14"/>
    </location>
</feature>
<dbReference type="Proteomes" id="UP000606974">
    <property type="component" value="Unassembled WGS sequence"/>
</dbReference>
<dbReference type="PANTHER" id="PTHR28153">
    <property type="entry name" value="PROTEIN, PUTATIVE-RELATED"/>
    <property type="match status" value="1"/>
</dbReference>
<dbReference type="EMBL" id="JAACFV010000003">
    <property type="protein sequence ID" value="KAF7513899.1"/>
    <property type="molecule type" value="Genomic_DNA"/>
</dbReference>
<feature type="compositionally biased region" description="Basic and acidic residues" evidence="1">
    <location>
        <begin position="551"/>
        <end position="566"/>
    </location>
</feature>
<evidence type="ECO:0000256" key="1">
    <source>
        <dbReference type="SAM" id="MobiDB-lite"/>
    </source>
</evidence>